<dbReference type="AlphaFoldDB" id="A0AA49IR39"/>
<accession>A0AA49IR39</accession>
<dbReference type="PROSITE" id="PS51750">
    <property type="entry name" value="BRO_N"/>
    <property type="match status" value="1"/>
</dbReference>
<sequence length="249" mass="26995">MNQIVAFDFESHDVRVVLGQDGEPMFVAADLLSTLNLDRKALERLDDDEKGVSSIHTHGGQQEMTVVNESGLFNLVLGSRKPEAKRFKRWVTHEVLPSVRKTGSYAVPGSVAALPAPTQDRVTAILMIGEAVAKVPGVKQGIAMAATLTCIQENTGLSVETMRLALPACNDPLAAVNPTKLGEQIGLSARAVNLRLAGLGFQNRNDRDEWELTDTGQAWGEALPYSRNGHSGYQILWRPEVADLLKEAA</sequence>
<evidence type="ECO:0000313" key="2">
    <source>
        <dbReference type="EMBL" id="WIM04467.1"/>
    </source>
</evidence>
<dbReference type="InterPro" id="IPR003497">
    <property type="entry name" value="BRO_N_domain"/>
</dbReference>
<dbReference type="EMBL" id="CP107246">
    <property type="protein sequence ID" value="WIM04467.1"/>
    <property type="molecule type" value="Genomic_DNA"/>
</dbReference>
<evidence type="ECO:0000259" key="1">
    <source>
        <dbReference type="PROSITE" id="PS51750"/>
    </source>
</evidence>
<name>A0AA49IR39_9PROT</name>
<organism evidence="2">
    <name type="scientific">Candidatus Nitricoxidivorans perseverans</name>
    <dbReference type="NCBI Taxonomy" id="2975601"/>
    <lineage>
        <taxon>Bacteria</taxon>
        <taxon>Pseudomonadati</taxon>
        <taxon>Pseudomonadota</taxon>
        <taxon>Betaproteobacteria</taxon>
        <taxon>Nitrosomonadales</taxon>
        <taxon>Sterolibacteriaceae</taxon>
        <taxon>Candidatus Nitricoxidivorans</taxon>
    </lineage>
</organism>
<dbReference type="PANTHER" id="PTHR36180:SF2">
    <property type="entry name" value="BRO FAMILY PROTEIN"/>
    <property type="match status" value="1"/>
</dbReference>
<protein>
    <submittedName>
        <fullName evidence="2">BRO family protein</fullName>
    </submittedName>
</protein>
<reference evidence="2" key="1">
    <citation type="journal article" date="2023" name="Nat. Microbiol.">
        <title>Enrichment and characterization of a nitric oxide-reducing microbial community in a continuous bioreactor.</title>
        <authorList>
            <person name="Garrido-Amador P."/>
            <person name="Stortenbeker N."/>
            <person name="Wessels H.J.C.T."/>
            <person name="Speth D.R."/>
            <person name="Garcia-Heredia I."/>
            <person name="Kartal B."/>
        </authorList>
    </citation>
    <scope>NUCLEOTIDE SEQUENCE</scope>
    <source>
        <strain evidence="2">MAG1</strain>
    </source>
</reference>
<dbReference type="Pfam" id="PF02498">
    <property type="entry name" value="Bro-N"/>
    <property type="match status" value="1"/>
</dbReference>
<proteinExistence type="predicted"/>
<gene>
    <name evidence="2" type="ORF">OHM77_07045</name>
</gene>
<dbReference type="PANTHER" id="PTHR36180">
    <property type="entry name" value="DNA-BINDING PROTEIN-RELATED-RELATED"/>
    <property type="match status" value="1"/>
</dbReference>
<feature type="domain" description="Bro-N" evidence="1">
    <location>
        <begin position="1"/>
        <end position="103"/>
    </location>
</feature>
<dbReference type="SMART" id="SM01040">
    <property type="entry name" value="Bro-N"/>
    <property type="match status" value="1"/>
</dbReference>
<dbReference type="Proteomes" id="UP001234916">
    <property type="component" value="Chromosome"/>
</dbReference>
<dbReference type="KEGG" id="npv:OHM77_07045"/>